<dbReference type="InterPro" id="IPR036291">
    <property type="entry name" value="NAD(P)-bd_dom_sf"/>
</dbReference>
<dbReference type="PRINTS" id="PR00081">
    <property type="entry name" value="GDHRDH"/>
</dbReference>
<dbReference type="PANTHER" id="PTHR43180:SF28">
    <property type="entry name" value="NAD(P)-BINDING ROSSMANN-FOLD SUPERFAMILY PROTEIN"/>
    <property type="match status" value="1"/>
</dbReference>
<dbReference type="EMBL" id="JBHSDU010000014">
    <property type="protein sequence ID" value="MFC4311991.1"/>
    <property type="molecule type" value="Genomic_DNA"/>
</dbReference>
<dbReference type="GO" id="GO:0016491">
    <property type="term" value="F:oxidoreductase activity"/>
    <property type="evidence" value="ECO:0007669"/>
    <property type="project" value="UniProtKB-KW"/>
</dbReference>
<reference evidence="8" key="1">
    <citation type="journal article" date="2019" name="Int. J. Syst. Evol. Microbiol.">
        <title>The Global Catalogue of Microorganisms (GCM) 10K type strain sequencing project: providing services to taxonomists for standard genome sequencing and annotation.</title>
        <authorList>
            <consortium name="The Broad Institute Genomics Platform"/>
            <consortium name="The Broad Institute Genome Sequencing Center for Infectious Disease"/>
            <person name="Wu L."/>
            <person name="Ma J."/>
        </authorList>
    </citation>
    <scope>NUCLEOTIDE SEQUENCE [LARGE SCALE GENOMIC DNA]</scope>
    <source>
        <strain evidence="8">CGMCC 1.10759</strain>
    </source>
</reference>
<dbReference type="Pfam" id="PF13561">
    <property type="entry name" value="adh_short_C2"/>
    <property type="match status" value="1"/>
</dbReference>
<dbReference type="Proteomes" id="UP001595904">
    <property type="component" value="Unassembled WGS sequence"/>
</dbReference>
<sequence>MLDLTGKVALITGAARGQGAAEAELFARHGARVVLADILDVEGQARTAEIAGADYVHLDISSEEQWQAAVQRTLTKFGRLDILVNNAAALGFGSIEETSLQEFMRMQSINLAGVFLGMKTAVSALKANGGAIVNVSSIAGIRGRANLSAYGASKWGVRGLTQSAALEFGRYGVRVNLIVPGLIDTDMTRGRYGLEKVRERGATLPVGRHGEPLDVARLALFLVADESGFCTGAEFVCDGGETVGWI</sequence>
<keyword evidence="8" id="KW-1185">Reference proteome</keyword>
<evidence type="ECO:0000256" key="3">
    <source>
        <dbReference type="ARBA" id="ARBA00023027"/>
    </source>
</evidence>
<dbReference type="InterPro" id="IPR020904">
    <property type="entry name" value="Sc_DH/Rdtase_CS"/>
</dbReference>
<comment type="caution">
    <text evidence="7">The sequence shown here is derived from an EMBL/GenBank/DDBJ whole genome shotgun (WGS) entry which is preliminary data.</text>
</comment>
<evidence type="ECO:0000256" key="2">
    <source>
        <dbReference type="ARBA" id="ARBA00023002"/>
    </source>
</evidence>
<comment type="similarity">
    <text evidence="1">Belongs to the short-chain dehydrogenases/reductases (SDR) family.</text>
</comment>
<dbReference type="PRINTS" id="PR00080">
    <property type="entry name" value="SDRFAMILY"/>
</dbReference>
<evidence type="ECO:0000259" key="6">
    <source>
        <dbReference type="SMART" id="SM00822"/>
    </source>
</evidence>
<dbReference type="EC" id="1.1.1.-" evidence="7"/>
<organism evidence="7 8">
    <name type="scientific">Steroidobacter flavus</name>
    <dbReference type="NCBI Taxonomy" id="1842136"/>
    <lineage>
        <taxon>Bacteria</taxon>
        <taxon>Pseudomonadati</taxon>
        <taxon>Pseudomonadota</taxon>
        <taxon>Gammaproteobacteria</taxon>
        <taxon>Steroidobacterales</taxon>
        <taxon>Steroidobacteraceae</taxon>
        <taxon>Steroidobacter</taxon>
    </lineage>
</organism>
<evidence type="ECO:0000313" key="8">
    <source>
        <dbReference type="Proteomes" id="UP001595904"/>
    </source>
</evidence>
<proteinExistence type="inferred from homology"/>
<dbReference type="PROSITE" id="PS00061">
    <property type="entry name" value="ADH_SHORT"/>
    <property type="match status" value="1"/>
</dbReference>
<dbReference type="RefSeq" id="WP_380601016.1">
    <property type="nucleotide sequence ID" value="NZ_JBHSDU010000014.1"/>
</dbReference>
<dbReference type="PANTHER" id="PTHR43180">
    <property type="entry name" value="3-OXOACYL-(ACYL-CARRIER-PROTEIN) REDUCTASE (AFU_ORTHOLOGUE AFUA_6G11210)"/>
    <property type="match status" value="1"/>
</dbReference>
<dbReference type="Gene3D" id="3.40.50.720">
    <property type="entry name" value="NAD(P)-binding Rossmann-like Domain"/>
    <property type="match status" value="1"/>
</dbReference>
<keyword evidence="3" id="KW-0520">NAD</keyword>
<evidence type="ECO:0000256" key="4">
    <source>
        <dbReference type="ARBA" id="ARBA00023098"/>
    </source>
</evidence>
<name>A0ABV8SWQ0_9GAMM</name>
<evidence type="ECO:0000313" key="7">
    <source>
        <dbReference type="EMBL" id="MFC4311991.1"/>
    </source>
</evidence>
<evidence type="ECO:0000256" key="5">
    <source>
        <dbReference type="ARBA" id="ARBA00023221"/>
    </source>
</evidence>
<dbReference type="InterPro" id="IPR057326">
    <property type="entry name" value="KR_dom"/>
</dbReference>
<dbReference type="SMART" id="SM00822">
    <property type="entry name" value="PKS_KR"/>
    <property type="match status" value="1"/>
</dbReference>
<keyword evidence="5" id="KW-0753">Steroid metabolism</keyword>
<gene>
    <name evidence="7" type="ORF">ACFPN2_23115</name>
</gene>
<feature type="domain" description="Ketoreductase" evidence="6">
    <location>
        <begin position="7"/>
        <end position="181"/>
    </location>
</feature>
<keyword evidence="2 7" id="KW-0560">Oxidoreductase</keyword>
<evidence type="ECO:0000256" key="1">
    <source>
        <dbReference type="ARBA" id="ARBA00006484"/>
    </source>
</evidence>
<dbReference type="SUPFAM" id="SSF51735">
    <property type="entry name" value="NAD(P)-binding Rossmann-fold domains"/>
    <property type="match status" value="1"/>
</dbReference>
<dbReference type="InterPro" id="IPR002347">
    <property type="entry name" value="SDR_fam"/>
</dbReference>
<dbReference type="NCBIfam" id="NF005559">
    <property type="entry name" value="PRK07231.1"/>
    <property type="match status" value="1"/>
</dbReference>
<protein>
    <submittedName>
        <fullName evidence="7">SDR family NAD(P)-dependent oxidoreductase</fullName>
        <ecNumber evidence="7">1.1.1.-</ecNumber>
    </submittedName>
</protein>
<accession>A0ABV8SWQ0</accession>
<keyword evidence="4" id="KW-0443">Lipid metabolism</keyword>